<reference evidence="14 15" key="1">
    <citation type="submission" date="2018-10" db="EMBL/GenBank/DDBJ databases">
        <title>Genomic Encyclopedia of Type Strains, Phase IV (KMG-IV): sequencing the most valuable type-strain genomes for metagenomic binning, comparative biology and taxonomic classification.</title>
        <authorList>
            <person name="Goeker M."/>
        </authorList>
    </citation>
    <scope>NUCLEOTIDE SEQUENCE [LARGE SCALE GENOMIC DNA]</scope>
    <source>
        <strain evidence="14 15">DSM 15521</strain>
    </source>
</reference>
<evidence type="ECO:0000256" key="6">
    <source>
        <dbReference type="ARBA" id="ARBA00022695"/>
    </source>
</evidence>
<feature type="domain" description="DNA polymerase III beta sliding clamp C-terminal" evidence="13">
    <location>
        <begin position="240"/>
        <end position="362"/>
    </location>
</feature>
<evidence type="ECO:0000259" key="11">
    <source>
        <dbReference type="Pfam" id="PF00712"/>
    </source>
</evidence>
<dbReference type="InterPro" id="IPR046938">
    <property type="entry name" value="DNA_clamp_sf"/>
</dbReference>
<evidence type="ECO:0000259" key="13">
    <source>
        <dbReference type="Pfam" id="PF02768"/>
    </source>
</evidence>
<protein>
    <recommendedName>
        <fullName evidence="3 10">Beta sliding clamp</fullName>
    </recommendedName>
</protein>
<dbReference type="GO" id="GO:0003677">
    <property type="term" value="F:DNA binding"/>
    <property type="evidence" value="ECO:0007669"/>
    <property type="project" value="UniProtKB-UniRule"/>
</dbReference>
<proteinExistence type="inferred from homology"/>
<evidence type="ECO:0000256" key="5">
    <source>
        <dbReference type="ARBA" id="ARBA00022679"/>
    </source>
</evidence>
<keyword evidence="6 10" id="KW-0548">Nucleotidyltransferase</keyword>
<dbReference type="Pfam" id="PF00712">
    <property type="entry name" value="DNA_pol3_beta"/>
    <property type="match status" value="1"/>
</dbReference>
<keyword evidence="7 10" id="KW-0235">DNA replication</keyword>
<comment type="similarity">
    <text evidence="2 10">Belongs to the beta sliding clamp family.</text>
</comment>
<comment type="function">
    <text evidence="10">Confers DNA tethering and processivity to DNA polymerases and other proteins. Acts as a clamp, forming a ring around DNA (a reaction catalyzed by the clamp-loading complex) which diffuses in an ATP-independent manner freely and bidirectionally along dsDNA. Initially characterized for its ability to contact the catalytic subunit of DNA polymerase III (Pol III), a complex, multichain enzyme responsible for most of the replicative synthesis in bacteria; Pol III exhibits 3'-5' exonuclease proofreading activity. The beta chain is required for initiation of replication as well as for processivity of DNA replication.</text>
</comment>
<evidence type="ECO:0000256" key="2">
    <source>
        <dbReference type="ARBA" id="ARBA00010752"/>
    </source>
</evidence>
<dbReference type="EMBL" id="RBIE01000004">
    <property type="protein sequence ID" value="RKQ60411.1"/>
    <property type="molecule type" value="Genomic_DNA"/>
</dbReference>
<evidence type="ECO:0000256" key="4">
    <source>
        <dbReference type="ARBA" id="ARBA00022490"/>
    </source>
</evidence>
<gene>
    <name evidence="14" type="ORF">C7457_1488</name>
</gene>
<dbReference type="AlphaFoldDB" id="A0A420W5M8"/>
<dbReference type="GO" id="GO:0006271">
    <property type="term" value="P:DNA strand elongation involved in DNA replication"/>
    <property type="evidence" value="ECO:0007669"/>
    <property type="project" value="TreeGrafter"/>
</dbReference>
<dbReference type="InterPro" id="IPR022634">
    <property type="entry name" value="DNA_polIII_beta_N"/>
</dbReference>
<dbReference type="GO" id="GO:0005737">
    <property type="term" value="C:cytoplasm"/>
    <property type="evidence" value="ECO:0007669"/>
    <property type="project" value="UniProtKB-SubCell"/>
</dbReference>
<dbReference type="CDD" id="cd00140">
    <property type="entry name" value="beta_clamp"/>
    <property type="match status" value="1"/>
</dbReference>
<sequence length="364" mass="40448">MKIRIKKDKIRDAAKIAASAADKRGAIPILANILLEAEDNLLRLTATNLEIGVSTVVDCIVEEEGKATVNASKAVRLFSSLTGEELTLEREEGKVVVKSVNSRFSLASLPPEEFPEVEVPEDFSVKLPSDEIDKALKKVSYAAGKDEAKYILTGVLLRSFGDRFHAVATDGHRLALYEVFVESEEWSAIIPKKSLSELKRLLREGNEVEIVEKHNKIYFRSGDTVMWSSLIEGEYPDYTKVIPEGNSKVFTVDRGEFLSALKEVSVIFDREEVRAVIFDLTENSLRLTAKSLEGETSEEAEVVIPVEYSGEPFRIGFNIAHMIESIGSFDGDSITVHMEEPVSPVLVTSQEEPQLKNVIMPMKV</sequence>
<dbReference type="Gene3D" id="3.70.10.10">
    <property type="match status" value="1"/>
</dbReference>
<feature type="domain" description="DNA polymerase III beta sliding clamp central" evidence="12">
    <location>
        <begin position="127"/>
        <end position="237"/>
    </location>
</feature>
<name>A0A420W5M8_9BACT</name>
<comment type="caution">
    <text evidence="14">The sequence shown here is derived from an EMBL/GenBank/DDBJ whole genome shotgun (WGS) entry which is preliminary data.</text>
</comment>
<organism evidence="14 15">
    <name type="scientific">Thermovibrio guaymasensis</name>
    <dbReference type="NCBI Taxonomy" id="240167"/>
    <lineage>
        <taxon>Bacteria</taxon>
        <taxon>Pseudomonadati</taxon>
        <taxon>Aquificota</taxon>
        <taxon>Aquificia</taxon>
        <taxon>Desulfurobacteriales</taxon>
        <taxon>Desulfurobacteriaceae</taxon>
        <taxon>Thermovibrio</taxon>
    </lineage>
</organism>
<evidence type="ECO:0000256" key="1">
    <source>
        <dbReference type="ARBA" id="ARBA00004496"/>
    </source>
</evidence>
<dbReference type="InterPro" id="IPR022635">
    <property type="entry name" value="DNA_polIII_beta_C"/>
</dbReference>
<keyword evidence="8 10" id="KW-0239">DNA-directed DNA polymerase</keyword>
<evidence type="ECO:0000256" key="8">
    <source>
        <dbReference type="ARBA" id="ARBA00022932"/>
    </source>
</evidence>
<evidence type="ECO:0000256" key="7">
    <source>
        <dbReference type="ARBA" id="ARBA00022705"/>
    </source>
</evidence>
<evidence type="ECO:0000313" key="14">
    <source>
        <dbReference type="EMBL" id="RKQ60411.1"/>
    </source>
</evidence>
<evidence type="ECO:0000259" key="12">
    <source>
        <dbReference type="Pfam" id="PF02767"/>
    </source>
</evidence>
<dbReference type="SUPFAM" id="SSF55979">
    <property type="entry name" value="DNA clamp"/>
    <property type="match status" value="3"/>
</dbReference>
<dbReference type="GO" id="GO:0009360">
    <property type="term" value="C:DNA polymerase III complex"/>
    <property type="evidence" value="ECO:0007669"/>
    <property type="project" value="InterPro"/>
</dbReference>
<keyword evidence="15" id="KW-1185">Reference proteome</keyword>
<dbReference type="Pfam" id="PF02768">
    <property type="entry name" value="DNA_pol3_beta_3"/>
    <property type="match status" value="1"/>
</dbReference>
<dbReference type="PIRSF" id="PIRSF000804">
    <property type="entry name" value="DNA_pol_III_b"/>
    <property type="match status" value="1"/>
</dbReference>
<dbReference type="PANTHER" id="PTHR30478">
    <property type="entry name" value="DNA POLYMERASE III SUBUNIT BETA"/>
    <property type="match status" value="1"/>
</dbReference>
<evidence type="ECO:0000256" key="3">
    <source>
        <dbReference type="ARBA" id="ARBA00021035"/>
    </source>
</evidence>
<keyword evidence="4 10" id="KW-0963">Cytoplasm</keyword>
<dbReference type="GO" id="GO:0003887">
    <property type="term" value="F:DNA-directed DNA polymerase activity"/>
    <property type="evidence" value="ECO:0007669"/>
    <property type="project" value="UniProtKB-UniRule"/>
</dbReference>
<dbReference type="SMART" id="SM00480">
    <property type="entry name" value="POL3Bc"/>
    <property type="match status" value="1"/>
</dbReference>
<dbReference type="GO" id="GO:0008408">
    <property type="term" value="F:3'-5' exonuclease activity"/>
    <property type="evidence" value="ECO:0007669"/>
    <property type="project" value="InterPro"/>
</dbReference>
<accession>A0A420W5M8</accession>
<comment type="subunit">
    <text evidence="10">Forms a ring-shaped head-to-tail homodimer around DNA.</text>
</comment>
<evidence type="ECO:0000256" key="9">
    <source>
        <dbReference type="ARBA" id="ARBA00023125"/>
    </source>
</evidence>
<comment type="subcellular location">
    <subcellularLocation>
        <location evidence="1 10">Cytoplasm</location>
    </subcellularLocation>
</comment>
<dbReference type="PANTHER" id="PTHR30478:SF0">
    <property type="entry name" value="BETA SLIDING CLAMP"/>
    <property type="match status" value="1"/>
</dbReference>
<dbReference type="InterPro" id="IPR022637">
    <property type="entry name" value="DNA_polIII_beta_cen"/>
</dbReference>
<keyword evidence="9" id="KW-0238">DNA-binding</keyword>
<dbReference type="InterPro" id="IPR001001">
    <property type="entry name" value="DNA_polIII_beta"/>
</dbReference>
<evidence type="ECO:0000313" key="15">
    <source>
        <dbReference type="Proteomes" id="UP000280881"/>
    </source>
</evidence>
<feature type="domain" description="DNA polymerase III beta sliding clamp N-terminal" evidence="11">
    <location>
        <begin position="1"/>
        <end position="117"/>
    </location>
</feature>
<dbReference type="NCBIfam" id="TIGR00663">
    <property type="entry name" value="dnan"/>
    <property type="match status" value="1"/>
</dbReference>
<evidence type="ECO:0000256" key="10">
    <source>
        <dbReference type="PIRNR" id="PIRNR000804"/>
    </source>
</evidence>
<dbReference type="OrthoDB" id="8421503at2"/>
<dbReference type="Proteomes" id="UP000280881">
    <property type="component" value="Unassembled WGS sequence"/>
</dbReference>
<dbReference type="Gene3D" id="3.10.150.10">
    <property type="entry name" value="DNA Polymerase III, subunit A, domain 2"/>
    <property type="match status" value="1"/>
</dbReference>
<keyword evidence="5 10" id="KW-0808">Transferase</keyword>
<dbReference type="Pfam" id="PF02767">
    <property type="entry name" value="DNA_pol3_beta_2"/>
    <property type="match status" value="1"/>
</dbReference>
<dbReference type="RefSeq" id="WP_121171614.1">
    <property type="nucleotide sequence ID" value="NZ_RBIE01000004.1"/>
</dbReference>